<name>R7UR69_CAPTE</name>
<reference evidence="1 3" key="2">
    <citation type="journal article" date="2013" name="Nature">
        <title>Insights into bilaterian evolution from three spiralian genomes.</title>
        <authorList>
            <person name="Simakov O."/>
            <person name="Marletaz F."/>
            <person name="Cho S.J."/>
            <person name="Edsinger-Gonzales E."/>
            <person name="Havlak P."/>
            <person name="Hellsten U."/>
            <person name="Kuo D.H."/>
            <person name="Larsson T."/>
            <person name="Lv J."/>
            <person name="Arendt D."/>
            <person name="Savage R."/>
            <person name="Osoegawa K."/>
            <person name="de Jong P."/>
            <person name="Grimwood J."/>
            <person name="Chapman J.A."/>
            <person name="Shapiro H."/>
            <person name="Aerts A."/>
            <person name="Otillar R.P."/>
            <person name="Terry A.Y."/>
            <person name="Boore J.L."/>
            <person name="Grigoriev I.V."/>
            <person name="Lindberg D.R."/>
            <person name="Seaver E.C."/>
            <person name="Weisblat D.A."/>
            <person name="Putnam N.H."/>
            <person name="Rokhsar D.S."/>
        </authorList>
    </citation>
    <scope>NUCLEOTIDE SEQUENCE</scope>
    <source>
        <strain evidence="1 3">I ESC-2004</strain>
    </source>
</reference>
<protein>
    <submittedName>
        <fullName evidence="1 2">Uncharacterized protein</fullName>
    </submittedName>
</protein>
<dbReference type="HOGENOM" id="CLU_3020221_0_0_1"/>
<reference evidence="3" key="1">
    <citation type="submission" date="2012-12" db="EMBL/GenBank/DDBJ databases">
        <authorList>
            <person name="Hellsten U."/>
            <person name="Grimwood J."/>
            <person name="Chapman J.A."/>
            <person name="Shapiro H."/>
            <person name="Aerts A."/>
            <person name="Otillar R.P."/>
            <person name="Terry A.Y."/>
            <person name="Boore J.L."/>
            <person name="Simakov O."/>
            <person name="Marletaz F."/>
            <person name="Cho S.-J."/>
            <person name="Edsinger-Gonzales E."/>
            <person name="Havlak P."/>
            <person name="Kuo D.-H."/>
            <person name="Larsson T."/>
            <person name="Lv J."/>
            <person name="Arendt D."/>
            <person name="Savage R."/>
            <person name="Osoegawa K."/>
            <person name="de Jong P."/>
            <person name="Lindberg D.R."/>
            <person name="Seaver E.C."/>
            <person name="Weisblat D.A."/>
            <person name="Putnam N.H."/>
            <person name="Grigoriev I.V."/>
            <person name="Rokhsar D.S."/>
        </authorList>
    </citation>
    <scope>NUCLEOTIDE SEQUENCE</scope>
    <source>
        <strain evidence="3">I ESC-2004</strain>
    </source>
</reference>
<accession>R7UR69</accession>
<dbReference type="OrthoDB" id="1645289at2759"/>
<proteinExistence type="predicted"/>
<dbReference type="EMBL" id="AMQN01007660">
    <property type="status" value="NOT_ANNOTATED_CDS"/>
    <property type="molecule type" value="Genomic_DNA"/>
</dbReference>
<reference evidence="2" key="3">
    <citation type="submission" date="2015-06" db="UniProtKB">
        <authorList>
            <consortium name="EnsemblMetazoa"/>
        </authorList>
    </citation>
    <scope>IDENTIFICATION</scope>
</reference>
<evidence type="ECO:0000313" key="3">
    <source>
        <dbReference type="Proteomes" id="UP000014760"/>
    </source>
</evidence>
<dbReference type="EnsemblMetazoa" id="CapteT106462">
    <property type="protein sequence ID" value="CapteP106462"/>
    <property type="gene ID" value="CapteG106462"/>
</dbReference>
<organism evidence="1">
    <name type="scientific">Capitella teleta</name>
    <name type="common">Polychaete worm</name>
    <dbReference type="NCBI Taxonomy" id="283909"/>
    <lineage>
        <taxon>Eukaryota</taxon>
        <taxon>Metazoa</taxon>
        <taxon>Spiralia</taxon>
        <taxon>Lophotrochozoa</taxon>
        <taxon>Annelida</taxon>
        <taxon>Polychaeta</taxon>
        <taxon>Sedentaria</taxon>
        <taxon>Scolecida</taxon>
        <taxon>Capitellidae</taxon>
        <taxon>Capitella</taxon>
    </lineage>
</organism>
<evidence type="ECO:0000313" key="1">
    <source>
        <dbReference type="EMBL" id="ELU05916.1"/>
    </source>
</evidence>
<dbReference type="EMBL" id="KB301107">
    <property type="protein sequence ID" value="ELU05916.1"/>
    <property type="molecule type" value="Genomic_DNA"/>
</dbReference>
<evidence type="ECO:0000313" key="2">
    <source>
        <dbReference type="EnsemblMetazoa" id="CapteP106462"/>
    </source>
</evidence>
<sequence length="56" mass="6416">RTKQIALKYNFIRAEVRSGRLLLGYVPTECDVADIFSKHAVKVKLTDFSQRLFGSK</sequence>
<keyword evidence="3" id="KW-1185">Reference proteome</keyword>
<dbReference type="AlphaFoldDB" id="R7UR69"/>
<dbReference type="Proteomes" id="UP000014760">
    <property type="component" value="Unassembled WGS sequence"/>
</dbReference>
<gene>
    <name evidence="1" type="ORF">CAPTEDRAFT_106462</name>
</gene>
<feature type="non-terminal residue" evidence="1">
    <location>
        <position position="1"/>
    </location>
</feature>